<proteinExistence type="inferred from homology"/>
<keyword evidence="2" id="KW-0645">Protease</keyword>
<dbReference type="SUPFAM" id="SSF55486">
    <property type="entry name" value="Metalloproteases ('zincins'), catalytic domain"/>
    <property type="match status" value="2"/>
</dbReference>
<feature type="compositionally biased region" description="Basic and acidic residues" evidence="9">
    <location>
        <begin position="382"/>
        <end position="395"/>
    </location>
</feature>
<organism evidence="12 13">
    <name type="scientific">Salmonirosea aquatica</name>
    <dbReference type="NCBI Taxonomy" id="2654236"/>
    <lineage>
        <taxon>Bacteria</taxon>
        <taxon>Pseudomonadati</taxon>
        <taxon>Bacteroidota</taxon>
        <taxon>Cytophagia</taxon>
        <taxon>Cytophagales</taxon>
        <taxon>Spirosomataceae</taxon>
        <taxon>Salmonirosea</taxon>
    </lineage>
</organism>
<evidence type="ECO:0000256" key="1">
    <source>
        <dbReference type="ARBA" id="ARBA00008721"/>
    </source>
</evidence>
<reference evidence="12 13" key="1">
    <citation type="submission" date="2019-10" db="EMBL/GenBank/DDBJ databases">
        <title>Draft Genome Sequence of Cytophagaceae sp. SJW1-29.</title>
        <authorList>
            <person name="Choi A."/>
        </authorList>
    </citation>
    <scope>NUCLEOTIDE SEQUENCE [LARGE SCALE GENOMIC DNA]</scope>
    <source>
        <strain evidence="12 13">SJW1-29</strain>
    </source>
</reference>
<dbReference type="EMBL" id="WHLY01000002">
    <property type="protein sequence ID" value="MPR34996.1"/>
    <property type="molecule type" value="Genomic_DNA"/>
</dbReference>
<feature type="chain" id="PRO_5028840117" description="Peptidase M43 pregnancy-associated plasma-A domain-containing protein" evidence="10">
    <location>
        <begin position="17"/>
        <end position="412"/>
    </location>
</feature>
<dbReference type="RefSeq" id="WP_152761682.1">
    <property type="nucleotide sequence ID" value="NZ_WHLY01000002.1"/>
</dbReference>
<dbReference type="GO" id="GO:0046872">
    <property type="term" value="F:metal ion binding"/>
    <property type="evidence" value="ECO:0007669"/>
    <property type="project" value="UniProtKB-KW"/>
</dbReference>
<keyword evidence="4 10" id="KW-0732">Signal</keyword>
<dbReference type="InterPro" id="IPR024079">
    <property type="entry name" value="MetalloPept_cat_dom_sf"/>
</dbReference>
<evidence type="ECO:0000256" key="8">
    <source>
        <dbReference type="ARBA" id="ARBA00023157"/>
    </source>
</evidence>
<dbReference type="GO" id="GO:0006508">
    <property type="term" value="P:proteolysis"/>
    <property type="evidence" value="ECO:0007669"/>
    <property type="project" value="UniProtKB-KW"/>
</dbReference>
<dbReference type="GO" id="GO:0008237">
    <property type="term" value="F:metallopeptidase activity"/>
    <property type="evidence" value="ECO:0007669"/>
    <property type="project" value="UniProtKB-KW"/>
</dbReference>
<dbReference type="PANTHER" id="PTHR47466">
    <property type="match status" value="1"/>
</dbReference>
<evidence type="ECO:0000256" key="5">
    <source>
        <dbReference type="ARBA" id="ARBA00022801"/>
    </source>
</evidence>
<dbReference type="PANTHER" id="PTHR47466:SF1">
    <property type="entry name" value="METALLOPROTEASE MEP1 (AFU_ORTHOLOGUE AFUA_1G07730)-RELATED"/>
    <property type="match status" value="1"/>
</dbReference>
<keyword evidence="3" id="KW-0479">Metal-binding</keyword>
<dbReference type="Pfam" id="PF05572">
    <property type="entry name" value="Peptidase_M43"/>
    <property type="match status" value="1"/>
</dbReference>
<feature type="signal peptide" evidence="10">
    <location>
        <begin position="1"/>
        <end position="16"/>
    </location>
</feature>
<dbReference type="Gene3D" id="3.40.390.10">
    <property type="entry name" value="Collagenase (Catalytic Domain)"/>
    <property type="match status" value="1"/>
</dbReference>
<keyword evidence="6" id="KW-0862">Zinc</keyword>
<feature type="region of interest" description="Disordered" evidence="9">
    <location>
        <begin position="376"/>
        <end position="395"/>
    </location>
</feature>
<evidence type="ECO:0000256" key="9">
    <source>
        <dbReference type="SAM" id="MobiDB-lite"/>
    </source>
</evidence>
<accession>A0A7C9BDS3</accession>
<keyword evidence="13" id="KW-1185">Reference proteome</keyword>
<evidence type="ECO:0000256" key="10">
    <source>
        <dbReference type="SAM" id="SignalP"/>
    </source>
</evidence>
<comment type="similarity">
    <text evidence="1">Belongs to the peptidase M43B family.</text>
</comment>
<evidence type="ECO:0000256" key="3">
    <source>
        <dbReference type="ARBA" id="ARBA00022723"/>
    </source>
</evidence>
<name>A0A7C9BDS3_9BACT</name>
<keyword evidence="5" id="KW-0378">Hydrolase</keyword>
<dbReference type="PROSITE" id="PS51257">
    <property type="entry name" value="PROKAR_LIPOPROTEIN"/>
    <property type="match status" value="1"/>
</dbReference>
<keyword evidence="7" id="KW-0482">Metalloprotease</keyword>
<keyword evidence="8" id="KW-1015">Disulfide bond</keyword>
<evidence type="ECO:0000256" key="2">
    <source>
        <dbReference type="ARBA" id="ARBA00022670"/>
    </source>
</evidence>
<dbReference type="AlphaFoldDB" id="A0A7C9BDS3"/>
<evidence type="ECO:0000313" key="12">
    <source>
        <dbReference type="EMBL" id="MPR34996.1"/>
    </source>
</evidence>
<feature type="domain" description="Peptidase M43 pregnancy-associated plasma-A" evidence="11">
    <location>
        <begin position="209"/>
        <end position="369"/>
    </location>
</feature>
<evidence type="ECO:0000256" key="4">
    <source>
        <dbReference type="ARBA" id="ARBA00022729"/>
    </source>
</evidence>
<comment type="caution">
    <text evidence="12">The sequence shown here is derived from an EMBL/GenBank/DDBJ whole genome shotgun (WGS) entry which is preliminary data.</text>
</comment>
<dbReference type="Proteomes" id="UP000479293">
    <property type="component" value="Unassembled WGS sequence"/>
</dbReference>
<dbReference type="InterPro" id="IPR008754">
    <property type="entry name" value="Peptidase_M43"/>
</dbReference>
<evidence type="ECO:0000256" key="6">
    <source>
        <dbReference type="ARBA" id="ARBA00022833"/>
    </source>
</evidence>
<protein>
    <recommendedName>
        <fullName evidence="11">Peptidase M43 pregnancy-associated plasma-A domain-containing protein</fullName>
    </recommendedName>
</protein>
<gene>
    <name evidence="12" type="ORF">GBK04_16955</name>
</gene>
<evidence type="ECO:0000259" key="11">
    <source>
        <dbReference type="Pfam" id="PF05572"/>
    </source>
</evidence>
<evidence type="ECO:0000256" key="7">
    <source>
        <dbReference type="ARBA" id="ARBA00023049"/>
    </source>
</evidence>
<sequence length="412" mass="46143">MKKALFAALLSMTLLAACTPLDKGVSDYQLDATYSLRLETPTSPEILIGDQVDLRSLVVVTDRAGQTVTVPENAYRFVINQQPDGATSFNATQVGTYTIEVKIGNRTSNAVSVTVLPYTRVRIPVVFHAVNSTLTQTQIDRLVKGMTDAYRNRWNPYSGAKDENAVDNFIEFYAAETNPTGLSLAVKGLDAVSSSRQTFTSRQAVDEAWNNYWNPNRFLNVWVYAIAKEESLSGFAYNLPVTRPLAGARVISASRTSPDLPYGIYLNQIDVSDTRSSTLAHEAGHVLGLNHVFDGNGDESKSCSTTDPDYCADTPYYDRALYMDNYRTLRQRRNACDGSSYVSTNIMDYYLGYENSFTRNQRDRIQHTLNYGLWLPSPNNESRTRQNAEDNYVKKPDDYQFVPPVICAKESF</sequence>
<evidence type="ECO:0000313" key="13">
    <source>
        <dbReference type="Proteomes" id="UP000479293"/>
    </source>
</evidence>